<evidence type="ECO:0000313" key="3">
    <source>
        <dbReference type="EMBL" id="MBA1373204.1"/>
    </source>
</evidence>
<dbReference type="PIRSF" id="PIRSF020481">
    <property type="entry name" value="BAP"/>
    <property type="match status" value="1"/>
</dbReference>
<accession>A0A7V8RB50</accession>
<dbReference type="RefSeq" id="WP_194249843.1">
    <property type="nucleotide sequence ID" value="NZ_VDES01000001.1"/>
</dbReference>
<dbReference type="PANTHER" id="PTHR35862:SF1">
    <property type="entry name" value="FELS-2 PROPHAGE PROTEIN"/>
    <property type="match status" value="1"/>
</dbReference>
<name>A0A7V8RB50_9SPHN</name>
<evidence type="ECO:0000259" key="1">
    <source>
        <dbReference type="Pfam" id="PF26078"/>
    </source>
</evidence>
<dbReference type="Proteomes" id="UP000589292">
    <property type="component" value="Unassembled WGS sequence"/>
</dbReference>
<organism evidence="3 4">
    <name type="scientific">Sphingomonas ursincola</name>
    <dbReference type="NCBI Taxonomy" id="56361"/>
    <lineage>
        <taxon>Bacteria</taxon>
        <taxon>Pseudomonadati</taxon>
        <taxon>Pseudomonadota</taxon>
        <taxon>Alphaproteobacteria</taxon>
        <taxon>Sphingomonadales</taxon>
        <taxon>Sphingomonadaceae</taxon>
        <taxon>Sphingomonas</taxon>
    </lineage>
</organism>
<dbReference type="InterPro" id="IPR052726">
    <property type="entry name" value="Phage_Baseplate_Hub"/>
</dbReference>
<keyword evidence="4" id="KW-1185">Reference proteome</keyword>
<feature type="domain" description="Baseplate J-like central" evidence="1">
    <location>
        <begin position="136"/>
        <end position="207"/>
    </location>
</feature>
<reference evidence="3 4" key="1">
    <citation type="journal article" date="1994" name="Int. J. Syst. Bacteriol.">
        <title>Phylogenetic positions of novel aerobic, bacteriochlorophyll a-containing bacteria and description of Roseococcus thiosulfatophilus gen. nov., sp. nov., Erythromicrobium ramosum gen. nov., sp. nov., and Erythrobacter litoralis sp. nov.</title>
        <authorList>
            <person name="Yurkov V."/>
            <person name="Stackebrandt E."/>
            <person name="Holmes A."/>
            <person name="Fuerst J.A."/>
            <person name="Hugenholtz P."/>
            <person name="Golecki J."/>
            <person name="Gad'on N."/>
            <person name="Gorlenko V.M."/>
            <person name="Kompantseva E.I."/>
            <person name="Drews G."/>
        </authorList>
    </citation>
    <scope>NUCLEOTIDE SEQUENCE [LARGE SCALE GENOMIC DNA]</scope>
    <source>
        <strain evidence="3 4">KR-99</strain>
    </source>
</reference>
<dbReference type="InterPro" id="IPR058531">
    <property type="entry name" value="Baseplate_J_M"/>
</dbReference>
<dbReference type="Pfam" id="PF26079">
    <property type="entry name" value="Baseplate_J_C"/>
    <property type="match status" value="1"/>
</dbReference>
<evidence type="ECO:0000259" key="2">
    <source>
        <dbReference type="Pfam" id="PF26079"/>
    </source>
</evidence>
<gene>
    <name evidence="3" type="ORF">FG486_02545</name>
</gene>
<comment type="caution">
    <text evidence="3">The sequence shown here is derived from an EMBL/GenBank/DDBJ whole genome shotgun (WGS) entry which is preliminary data.</text>
</comment>
<evidence type="ECO:0000313" key="4">
    <source>
        <dbReference type="Proteomes" id="UP000589292"/>
    </source>
</evidence>
<proteinExistence type="predicted"/>
<dbReference type="InterPro" id="IPR058530">
    <property type="entry name" value="Baseplate_J-like_C"/>
</dbReference>
<feature type="domain" description="Baseplate J-like C-terminal" evidence="2">
    <location>
        <begin position="215"/>
        <end position="291"/>
    </location>
</feature>
<dbReference type="PANTHER" id="PTHR35862">
    <property type="entry name" value="FELS-2 PROPHAGE PROTEIN"/>
    <property type="match status" value="1"/>
</dbReference>
<protein>
    <submittedName>
        <fullName evidence="3">Baseplate assembly protein</fullName>
    </submittedName>
</protein>
<dbReference type="EMBL" id="VDES01000001">
    <property type="protein sequence ID" value="MBA1373204.1"/>
    <property type="molecule type" value="Genomic_DNA"/>
</dbReference>
<dbReference type="AlphaFoldDB" id="A0A7V8RB50"/>
<dbReference type="Pfam" id="PF26078">
    <property type="entry name" value="Baseplate_J_M"/>
    <property type="match status" value="1"/>
</dbReference>
<sequence>MPISSIATSPAIDLSRLPPPSVVPQTDFETRYEAKRAQLLALFPPFSALVESDPAIKLLQADSYDEQVLAAAFNDAARQMLIAFAYGANLDHLAALYAVVRLEITPANPVTGAAAVMESDDELRRRVLLAPHSFSVAGPEMAYVYHAVSASGDVLDASATSPEPGHVVVAVLSRTGDGTAPPETLAAVEAVLLDDQVRPLTDLVTVQSADIQPFDVVASLWLYSGPDPDLIRTTALASLNTYLASARRLGRDIPRSALIAALHVAGVQRVELAEPAADQVYTMLQAGHCADIDVTVGGTWD</sequence>
<dbReference type="InterPro" id="IPR014507">
    <property type="entry name" value="Baseplate_assembly_J_pred"/>
</dbReference>